<feature type="transmembrane region" description="Helical" evidence="12">
    <location>
        <begin position="657"/>
        <end position="680"/>
    </location>
</feature>
<evidence type="ECO:0008006" key="17">
    <source>
        <dbReference type="Google" id="ProtNLM"/>
    </source>
</evidence>
<dbReference type="InterPro" id="IPR013783">
    <property type="entry name" value="Ig-like_fold"/>
</dbReference>
<evidence type="ECO:0000256" key="9">
    <source>
        <dbReference type="ARBA" id="ARBA00023180"/>
    </source>
</evidence>
<dbReference type="SMART" id="SM00409">
    <property type="entry name" value="IG"/>
    <property type="match status" value="3"/>
</dbReference>
<dbReference type="GO" id="GO:0030154">
    <property type="term" value="P:cell differentiation"/>
    <property type="evidence" value="ECO:0007669"/>
    <property type="project" value="UniProtKB-ARBA"/>
</dbReference>
<evidence type="ECO:0000256" key="3">
    <source>
        <dbReference type="ARBA" id="ARBA00022729"/>
    </source>
</evidence>
<dbReference type="PROSITE" id="PS50853">
    <property type="entry name" value="FN3"/>
    <property type="match status" value="2"/>
</dbReference>
<accession>A0ABD2MKX5</accession>
<comment type="caution">
    <text evidence="15">The sequence shown here is derived from an EMBL/GenBank/DDBJ whole genome shotgun (WGS) entry which is preliminary data.</text>
</comment>
<dbReference type="InterPro" id="IPR036179">
    <property type="entry name" value="Ig-like_dom_sf"/>
</dbReference>
<dbReference type="EMBL" id="JABFTP020000001">
    <property type="protein sequence ID" value="KAL3267022.1"/>
    <property type="molecule type" value="Genomic_DNA"/>
</dbReference>
<dbReference type="SMART" id="SM00408">
    <property type="entry name" value="IGc2"/>
    <property type="match status" value="3"/>
</dbReference>
<dbReference type="InterPro" id="IPR036116">
    <property type="entry name" value="FN3_sf"/>
</dbReference>
<dbReference type="Pfam" id="PF07679">
    <property type="entry name" value="I-set"/>
    <property type="match status" value="2"/>
</dbReference>
<dbReference type="InterPro" id="IPR003599">
    <property type="entry name" value="Ig_sub"/>
</dbReference>
<evidence type="ECO:0000256" key="12">
    <source>
        <dbReference type="SAM" id="Phobius"/>
    </source>
</evidence>
<keyword evidence="3" id="KW-0732">Signal</keyword>
<evidence type="ECO:0000256" key="6">
    <source>
        <dbReference type="ARBA" id="ARBA00022989"/>
    </source>
</evidence>
<dbReference type="GO" id="GO:0009653">
    <property type="term" value="P:anatomical structure morphogenesis"/>
    <property type="evidence" value="ECO:0007669"/>
    <property type="project" value="UniProtKB-ARBA"/>
</dbReference>
<proteinExistence type="predicted"/>
<keyword evidence="6 12" id="KW-1133">Transmembrane helix</keyword>
<feature type="region of interest" description="Disordered" evidence="11">
    <location>
        <begin position="695"/>
        <end position="731"/>
    </location>
</feature>
<dbReference type="Gene3D" id="2.60.40.10">
    <property type="entry name" value="Immunoglobulins"/>
    <property type="match status" value="6"/>
</dbReference>
<gene>
    <name evidence="15" type="ORF">HHI36_011167</name>
</gene>
<keyword evidence="9" id="KW-0325">Glycoprotein</keyword>
<dbReference type="FunFam" id="2.60.40.10:FF:000107">
    <property type="entry name" value="Myosin, light chain kinase a"/>
    <property type="match status" value="1"/>
</dbReference>
<keyword evidence="7 12" id="KW-0472">Membrane</keyword>
<evidence type="ECO:0000256" key="1">
    <source>
        <dbReference type="ARBA" id="ARBA00004167"/>
    </source>
</evidence>
<keyword evidence="8" id="KW-1015">Disulfide bond</keyword>
<reference evidence="15 16" key="1">
    <citation type="journal article" date="2021" name="BMC Biol.">
        <title>Horizontally acquired antibacterial genes associated with adaptive radiation of ladybird beetles.</title>
        <authorList>
            <person name="Li H.S."/>
            <person name="Tang X.F."/>
            <person name="Huang Y.H."/>
            <person name="Xu Z.Y."/>
            <person name="Chen M.L."/>
            <person name="Du X.Y."/>
            <person name="Qiu B.Y."/>
            <person name="Chen P.T."/>
            <person name="Zhang W."/>
            <person name="Slipinski A."/>
            <person name="Escalona H.E."/>
            <person name="Waterhouse R.M."/>
            <person name="Zwick A."/>
            <person name="Pang H."/>
        </authorList>
    </citation>
    <scope>NUCLEOTIDE SEQUENCE [LARGE SCALE GENOMIC DNA]</scope>
    <source>
        <strain evidence="15">SYSU2018</strain>
    </source>
</reference>
<keyword evidence="10" id="KW-0393">Immunoglobulin domain</keyword>
<name>A0ABD2MKX5_9CUCU</name>
<dbReference type="SUPFAM" id="SSF48726">
    <property type="entry name" value="Immunoglobulin"/>
    <property type="match status" value="4"/>
</dbReference>
<dbReference type="InterPro" id="IPR003961">
    <property type="entry name" value="FN3_dom"/>
</dbReference>
<feature type="domain" description="Ig-like" evidence="13">
    <location>
        <begin position="222"/>
        <end position="322"/>
    </location>
</feature>
<evidence type="ECO:0000259" key="13">
    <source>
        <dbReference type="PROSITE" id="PS50835"/>
    </source>
</evidence>
<dbReference type="CDD" id="cd00096">
    <property type="entry name" value="Ig"/>
    <property type="match status" value="2"/>
</dbReference>
<sequence length="747" mass="84080">MLVFPKITAENAGVYTCIARYANSLELSNNVTVETYEDIKFVNAPGSQYPIINQDYTIKCEVRGNPSPTVEWYKNDVNILTQERYIIVQGGLLIKNVRESDDGVYKCTAVVSTTGQFKSREIKVEVLIPPKVETIQEVSVVEGESAFVKCKATGKPPPKYTWIKESTSQDLRKADRFSVKEISGDLLITRVEFNDQSYYKCVAENQAGTDETRVEIKVHVKPNIFELLNITAPIHNETKIICKASGRPPPIISFQKLSSKTPFTFGQQKLDNRIILEQNITTEKGESIGTLIISNLNRSDDGLYRCIAENKAGMAYKNGHITVEFPPTFDRTKNFPPAWTWGNRPGNISCIPEAIPNATIKWKHGGIEIQETRNYKIMGTSPTSNLIVYPNNERLFYSKYECVATNKLGTKSIVLELREAFKPEFIQQVKAHSITATTIKFNIVPPPQYDGLPLRTITVQYKPERELTWSYARNHTWSFGAPYILEDLIPEVTYQFRFAARNDVGMGLWTNAETISMPRRSEPAEPKILLPSHSIIDENNSNRQDLVAISPYADRYDLRWNVPNSNGDPITRYIVRYCKTEKVNGEWRDSDCSEEIEQSVQYTHYELRNLIADTTYKIELRAHNAIGASSPAQIRVRTARGIDPVIPVDSPAISSGAIIGIVLASILLVLLVVDVACFCVNRTGILATLCHRASSKHDDEDPKLGRDEREPLKTDSHMNGERPTSVEYEDGKVYTKPGTIIGKHSAV</sequence>
<evidence type="ECO:0000256" key="8">
    <source>
        <dbReference type="ARBA" id="ARBA00023157"/>
    </source>
</evidence>
<dbReference type="Proteomes" id="UP001516400">
    <property type="component" value="Unassembled WGS sequence"/>
</dbReference>
<keyword evidence="2 12" id="KW-0812">Transmembrane</keyword>
<feature type="compositionally biased region" description="Basic and acidic residues" evidence="11">
    <location>
        <begin position="695"/>
        <end position="720"/>
    </location>
</feature>
<evidence type="ECO:0000256" key="2">
    <source>
        <dbReference type="ARBA" id="ARBA00022692"/>
    </source>
</evidence>
<feature type="domain" description="Fibronectin type-III" evidence="14">
    <location>
        <begin position="539"/>
        <end position="642"/>
    </location>
</feature>
<dbReference type="PROSITE" id="PS50835">
    <property type="entry name" value="IG_LIKE"/>
    <property type="match status" value="4"/>
</dbReference>
<dbReference type="PANTHER" id="PTHR44170">
    <property type="entry name" value="PROTEIN SIDEKICK"/>
    <property type="match status" value="1"/>
</dbReference>
<evidence type="ECO:0000256" key="4">
    <source>
        <dbReference type="ARBA" id="ARBA00022737"/>
    </source>
</evidence>
<evidence type="ECO:0000256" key="5">
    <source>
        <dbReference type="ARBA" id="ARBA00022889"/>
    </source>
</evidence>
<dbReference type="PRINTS" id="PR01838">
    <property type="entry name" value="NCAMFAMILY"/>
</dbReference>
<dbReference type="CDD" id="cd00063">
    <property type="entry name" value="FN3"/>
    <property type="match status" value="2"/>
</dbReference>
<protein>
    <recommendedName>
        <fullName evidence="17">Fasciclin-2</fullName>
    </recommendedName>
</protein>
<dbReference type="InterPro" id="IPR013098">
    <property type="entry name" value="Ig_I-set"/>
</dbReference>
<evidence type="ECO:0000313" key="15">
    <source>
        <dbReference type="EMBL" id="KAL3267022.1"/>
    </source>
</evidence>
<dbReference type="PANTHER" id="PTHR44170:SF56">
    <property type="entry name" value="FIBRONECTIN TYPE-III DOMAIN-CONTAINING PROTEIN"/>
    <property type="match status" value="1"/>
</dbReference>
<dbReference type="SMART" id="SM00060">
    <property type="entry name" value="FN3"/>
    <property type="match status" value="2"/>
</dbReference>
<evidence type="ECO:0000256" key="7">
    <source>
        <dbReference type="ARBA" id="ARBA00023136"/>
    </source>
</evidence>
<dbReference type="Pfam" id="PF00041">
    <property type="entry name" value="fn3"/>
    <property type="match status" value="1"/>
</dbReference>
<keyword evidence="5" id="KW-0130">Cell adhesion</keyword>
<evidence type="ECO:0000259" key="14">
    <source>
        <dbReference type="PROSITE" id="PS50853"/>
    </source>
</evidence>
<feature type="domain" description="Ig-like" evidence="13">
    <location>
        <begin position="327"/>
        <end position="414"/>
    </location>
</feature>
<dbReference type="InterPro" id="IPR007110">
    <property type="entry name" value="Ig-like_dom"/>
</dbReference>
<evidence type="ECO:0000256" key="11">
    <source>
        <dbReference type="SAM" id="MobiDB-lite"/>
    </source>
</evidence>
<dbReference type="Pfam" id="PF13927">
    <property type="entry name" value="Ig_3"/>
    <property type="match status" value="1"/>
</dbReference>
<dbReference type="GO" id="GO:0007155">
    <property type="term" value="P:cell adhesion"/>
    <property type="evidence" value="ECO:0007669"/>
    <property type="project" value="UniProtKB-KW"/>
</dbReference>
<organism evidence="15 16">
    <name type="scientific">Cryptolaemus montrouzieri</name>
    <dbReference type="NCBI Taxonomy" id="559131"/>
    <lineage>
        <taxon>Eukaryota</taxon>
        <taxon>Metazoa</taxon>
        <taxon>Ecdysozoa</taxon>
        <taxon>Arthropoda</taxon>
        <taxon>Hexapoda</taxon>
        <taxon>Insecta</taxon>
        <taxon>Pterygota</taxon>
        <taxon>Neoptera</taxon>
        <taxon>Endopterygota</taxon>
        <taxon>Coleoptera</taxon>
        <taxon>Polyphaga</taxon>
        <taxon>Cucujiformia</taxon>
        <taxon>Coccinelloidea</taxon>
        <taxon>Coccinellidae</taxon>
        <taxon>Scymninae</taxon>
        <taxon>Scymnini</taxon>
        <taxon>Cryptolaemus</taxon>
    </lineage>
</organism>
<feature type="domain" description="Fibronectin type-III" evidence="14">
    <location>
        <begin position="425"/>
        <end position="520"/>
    </location>
</feature>
<dbReference type="GO" id="GO:0005886">
    <property type="term" value="C:plasma membrane"/>
    <property type="evidence" value="ECO:0007669"/>
    <property type="project" value="UniProtKB-ARBA"/>
</dbReference>
<evidence type="ECO:0000313" key="16">
    <source>
        <dbReference type="Proteomes" id="UP001516400"/>
    </source>
</evidence>
<dbReference type="InterPro" id="IPR009138">
    <property type="entry name" value="Neural_cell_adh"/>
</dbReference>
<dbReference type="InterPro" id="IPR003598">
    <property type="entry name" value="Ig_sub2"/>
</dbReference>
<evidence type="ECO:0000256" key="10">
    <source>
        <dbReference type="ARBA" id="ARBA00023319"/>
    </source>
</evidence>
<feature type="domain" description="Ig-like" evidence="13">
    <location>
        <begin position="130"/>
        <end position="217"/>
    </location>
</feature>
<feature type="domain" description="Ig-like" evidence="13">
    <location>
        <begin position="5"/>
        <end position="123"/>
    </location>
</feature>
<dbReference type="AlphaFoldDB" id="A0ABD2MKX5"/>
<keyword evidence="4" id="KW-0677">Repeat</keyword>
<dbReference type="SUPFAM" id="SSF49265">
    <property type="entry name" value="Fibronectin type III"/>
    <property type="match status" value="1"/>
</dbReference>
<comment type="subcellular location">
    <subcellularLocation>
        <location evidence="1">Membrane</location>
        <topology evidence="1">Single-pass membrane protein</topology>
    </subcellularLocation>
</comment>
<keyword evidence="16" id="KW-1185">Reference proteome</keyword>